<name>A0A9P0GWT6_NEZVI</name>
<proteinExistence type="inferred from homology"/>
<gene>
    <name evidence="15" type="ORF">NEZAVI_LOCUS457</name>
</gene>
<dbReference type="PROSITE" id="PS00445">
    <property type="entry name" value="FGGY_KINASES_2"/>
    <property type="match status" value="1"/>
</dbReference>
<dbReference type="NCBIfam" id="NF000756">
    <property type="entry name" value="PRK00047.1"/>
    <property type="match status" value="1"/>
</dbReference>
<evidence type="ECO:0000256" key="2">
    <source>
        <dbReference type="ARBA" id="ARBA00009156"/>
    </source>
</evidence>
<dbReference type="PANTHER" id="PTHR10196:SF69">
    <property type="entry name" value="GLYCEROL KINASE"/>
    <property type="match status" value="1"/>
</dbReference>
<comment type="pathway">
    <text evidence="1">Polyol metabolism; glycerol degradation via glycerol kinase pathway; sn-glycerol 3-phosphate from glycerol: step 1/1.</text>
</comment>
<dbReference type="EC" id="2.7.1.30" evidence="3"/>
<evidence type="ECO:0000256" key="9">
    <source>
        <dbReference type="ARBA" id="ARBA00043149"/>
    </source>
</evidence>
<dbReference type="NCBIfam" id="TIGR01311">
    <property type="entry name" value="glycerol_kin"/>
    <property type="match status" value="1"/>
</dbReference>
<dbReference type="InterPro" id="IPR018485">
    <property type="entry name" value="FGGY_C"/>
</dbReference>
<dbReference type="CDD" id="cd07792">
    <property type="entry name" value="ASKHA_NBD_FGGY_GK1-3-like"/>
    <property type="match status" value="1"/>
</dbReference>
<evidence type="ECO:0000256" key="1">
    <source>
        <dbReference type="ARBA" id="ARBA00005190"/>
    </source>
</evidence>
<feature type="domain" description="Carbohydrate kinase FGGY C-terminal" evidence="14">
    <location>
        <begin position="275"/>
        <end position="465"/>
    </location>
</feature>
<evidence type="ECO:0000256" key="7">
    <source>
        <dbReference type="ARBA" id="ARBA00022798"/>
    </source>
</evidence>
<keyword evidence="6 12" id="KW-0418">Kinase</keyword>
<dbReference type="Pfam" id="PF00370">
    <property type="entry name" value="FGGY_N"/>
    <property type="match status" value="1"/>
</dbReference>
<evidence type="ECO:0000256" key="11">
    <source>
        <dbReference type="ARBA" id="ARBA00071571"/>
    </source>
</evidence>
<evidence type="ECO:0000256" key="12">
    <source>
        <dbReference type="RuleBase" id="RU003733"/>
    </source>
</evidence>
<evidence type="ECO:0000256" key="4">
    <source>
        <dbReference type="ARBA" id="ARBA00022679"/>
    </source>
</evidence>
<dbReference type="AlphaFoldDB" id="A0A9P0GWT6"/>
<reference evidence="15" key="1">
    <citation type="submission" date="2022-01" db="EMBL/GenBank/DDBJ databases">
        <authorList>
            <person name="King R."/>
        </authorList>
    </citation>
    <scope>NUCLEOTIDE SEQUENCE</scope>
</reference>
<keyword evidence="5" id="KW-0547">Nucleotide-binding</keyword>
<evidence type="ECO:0000259" key="13">
    <source>
        <dbReference type="Pfam" id="PF00370"/>
    </source>
</evidence>
<keyword evidence="8" id="KW-0067">ATP-binding</keyword>
<keyword evidence="4 12" id="KW-0808">Transferase</keyword>
<dbReference type="FunFam" id="3.30.420.40:FF:000177">
    <property type="entry name" value="Glycerol kinase"/>
    <property type="match status" value="1"/>
</dbReference>
<dbReference type="GO" id="GO:0006072">
    <property type="term" value="P:glycerol-3-phosphate metabolic process"/>
    <property type="evidence" value="ECO:0007669"/>
    <property type="project" value="InterPro"/>
</dbReference>
<evidence type="ECO:0000313" key="15">
    <source>
        <dbReference type="EMBL" id="CAH1388963.1"/>
    </source>
</evidence>
<dbReference type="Proteomes" id="UP001152798">
    <property type="component" value="Chromosome 1"/>
</dbReference>
<dbReference type="FunFam" id="3.30.420.40:FF:000108">
    <property type="entry name" value="Glycerol kinase, glycosomal"/>
    <property type="match status" value="1"/>
</dbReference>
<comment type="similarity">
    <text evidence="2 12">Belongs to the FGGY kinase family.</text>
</comment>
<dbReference type="SUPFAM" id="SSF53067">
    <property type="entry name" value="Actin-like ATPase domain"/>
    <property type="match status" value="2"/>
</dbReference>
<accession>A0A9P0GWT6</accession>
<evidence type="ECO:0000256" key="8">
    <source>
        <dbReference type="ARBA" id="ARBA00022840"/>
    </source>
</evidence>
<evidence type="ECO:0000256" key="10">
    <source>
        <dbReference type="ARBA" id="ARBA00052101"/>
    </source>
</evidence>
<dbReference type="PIRSF" id="PIRSF000538">
    <property type="entry name" value="GlpK"/>
    <property type="match status" value="1"/>
</dbReference>
<comment type="catalytic activity">
    <reaction evidence="10">
        <text>glycerol + ATP = sn-glycerol 3-phosphate + ADP + H(+)</text>
        <dbReference type="Rhea" id="RHEA:21644"/>
        <dbReference type="ChEBI" id="CHEBI:15378"/>
        <dbReference type="ChEBI" id="CHEBI:17754"/>
        <dbReference type="ChEBI" id="CHEBI:30616"/>
        <dbReference type="ChEBI" id="CHEBI:57597"/>
        <dbReference type="ChEBI" id="CHEBI:456216"/>
        <dbReference type="EC" id="2.7.1.30"/>
    </reaction>
</comment>
<keyword evidence="7" id="KW-0319">Glycerol metabolism</keyword>
<evidence type="ECO:0000256" key="5">
    <source>
        <dbReference type="ARBA" id="ARBA00022741"/>
    </source>
</evidence>
<dbReference type="OrthoDB" id="5422795at2759"/>
<dbReference type="InterPro" id="IPR005999">
    <property type="entry name" value="Glycerol_kin"/>
</dbReference>
<sequence length="592" mass="65331">MSSRGRFGPLVGAIDEGTSSARFLVFVADTAEVLTFHQIDIKQICPQEGWVEQDPLEILHSTVECINATVDNLRKLDINPNDIVATGITNQRETTLVWDPVTGEPLYNAIVWLDVRTKETVNQLIEQSREKNAECIKHLCGLPISTYFSGTKLRWLIDNVPKVADAVNRKRCLFGTVDSWLIWNLTGGPNGGLHITDVTNASRTMLMNIKTLQWDDSLCKFFSIPMSVLPKIKSCSEIYGYLTQSALTGVPISGCLGDQQSALVGQMCFKQGQAKNTYGTGCFLLYNTGKSLVFSQHGLLTTVGYKMGNNAPTIYALEGSIAVAGAAVRWLRDNLNILKNVADSRRLAQRAPPIGEVIFVPAFSGLYAPYWRKDARSVICGLTEETSKEHLIRAVLEAVCYQTRDILEAMNQDCGIPLTKLLVDGGMTANDFVMQQQADLCGIPVIRPSMTETTALGAAMAAGSAEGINVWNMSEVQSVPCDTFLPSIPEDERDYKYSRWKMAIERSLGWDVDPATISHRKYSSKIHQSLSGSGLIELGPRGVLHHDTSAYTSLALCELDSDRRYGTPSSFTQFSILFATENFYGIFQQQKC</sequence>
<dbReference type="GO" id="GO:0006071">
    <property type="term" value="P:glycerol metabolic process"/>
    <property type="evidence" value="ECO:0007669"/>
    <property type="project" value="UniProtKB-KW"/>
</dbReference>
<keyword evidence="16" id="KW-1185">Reference proteome</keyword>
<dbReference type="InterPro" id="IPR042018">
    <property type="entry name" value="GK1-3_metazoan-type"/>
</dbReference>
<evidence type="ECO:0000256" key="6">
    <source>
        <dbReference type="ARBA" id="ARBA00022777"/>
    </source>
</evidence>
<dbReference type="GO" id="GO:0004370">
    <property type="term" value="F:glycerol kinase activity"/>
    <property type="evidence" value="ECO:0007669"/>
    <property type="project" value="UniProtKB-EC"/>
</dbReference>
<dbReference type="Pfam" id="PF02782">
    <property type="entry name" value="FGGY_C"/>
    <property type="match status" value="1"/>
</dbReference>
<evidence type="ECO:0000313" key="16">
    <source>
        <dbReference type="Proteomes" id="UP001152798"/>
    </source>
</evidence>
<dbReference type="InterPro" id="IPR018483">
    <property type="entry name" value="Carb_kinase_FGGY_CS"/>
</dbReference>
<protein>
    <recommendedName>
        <fullName evidence="11">Probable glycerol kinase</fullName>
        <ecNumber evidence="3">2.7.1.30</ecNumber>
    </recommendedName>
    <alternativeName>
        <fullName evidence="9">ATP:glycerol 3-phosphotransferase</fullName>
    </alternativeName>
</protein>
<dbReference type="GO" id="GO:0005524">
    <property type="term" value="F:ATP binding"/>
    <property type="evidence" value="ECO:0007669"/>
    <property type="project" value="UniProtKB-KW"/>
</dbReference>
<feature type="domain" description="Carbohydrate kinase FGGY N-terminal" evidence="13">
    <location>
        <begin position="11"/>
        <end position="265"/>
    </location>
</feature>
<dbReference type="EMBL" id="OV725077">
    <property type="protein sequence ID" value="CAH1388963.1"/>
    <property type="molecule type" value="Genomic_DNA"/>
</dbReference>
<dbReference type="PROSITE" id="PS00933">
    <property type="entry name" value="FGGY_KINASES_1"/>
    <property type="match status" value="1"/>
</dbReference>
<dbReference type="GO" id="GO:0005739">
    <property type="term" value="C:mitochondrion"/>
    <property type="evidence" value="ECO:0007669"/>
    <property type="project" value="TreeGrafter"/>
</dbReference>
<dbReference type="PANTHER" id="PTHR10196">
    <property type="entry name" value="SUGAR KINASE"/>
    <property type="match status" value="1"/>
</dbReference>
<evidence type="ECO:0000256" key="3">
    <source>
        <dbReference type="ARBA" id="ARBA00012099"/>
    </source>
</evidence>
<dbReference type="InterPro" id="IPR018484">
    <property type="entry name" value="FGGY_N"/>
</dbReference>
<dbReference type="Gene3D" id="3.30.420.40">
    <property type="match status" value="2"/>
</dbReference>
<evidence type="ECO:0000259" key="14">
    <source>
        <dbReference type="Pfam" id="PF02782"/>
    </source>
</evidence>
<organism evidence="15 16">
    <name type="scientific">Nezara viridula</name>
    <name type="common">Southern green stink bug</name>
    <name type="synonym">Cimex viridulus</name>
    <dbReference type="NCBI Taxonomy" id="85310"/>
    <lineage>
        <taxon>Eukaryota</taxon>
        <taxon>Metazoa</taxon>
        <taxon>Ecdysozoa</taxon>
        <taxon>Arthropoda</taxon>
        <taxon>Hexapoda</taxon>
        <taxon>Insecta</taxon>
        <taxon>Pterygota</taxon>
        <taxon>Neoptera</taxon>
        <taxon>Paraneoptera</taxon>
        <taxon>Hemiptera</taxon>
        <taxon>Heteroptera</taxon>
        <taxon>Panheteroptera</taxon>
        <taxon>Pentatomomorpha</taxon>
        <taxon>Pentatomoidea</taxon>
        <taxon>Pentatomidae</taxon>
        <taxon>Pentatominae</taxon>
        <taxon>Nezara</taxon>
    </lineage>
</organism>
<dbReference type="InterPro" id="IPR000577">
    <property type="entry name" value="Carb_kinase_FGGY"/>
</dbReference>
<dbReference type="InterPro" id="IPR043129">
    <property type="entry name" value="ATPase_NBD"/>
</dbReference>